<protein>
    <submittedName>
        <fullName evidence="2">Putative membrane protein</fullName>
    </submittedName>
</protein>
<evidence type="ECO:0000313" key="3">
    <source>
        <dbReference type="Proteomes" id="UP000046187"/>
    </source>
</evidence>
<keyword evidence="1" id="KW-0472">Membrane</keyword>
<dbReference type="Proteomes" id="UP000046187">
    <property type="component" value="Unassembled WGS sequence"/>
</dbReference>
<gene>
    <name evidence="2" type="ORF">XTALMG727_1634</name>
</gene>
<feature type="transmembrane region" description="Helical" evidence="1">
    <location>
        <begin position="21"/>
        <end position="50"/>
    </location>
</feature>
<keyword evidence="1" id="KW-0812">Transmembrane</keyword>
<keyword evidence="1" id="KW-1133">Transmembrane helix</keyword>
<reference evidence="3" key="1">
    <citation type="submission" date="2015-07" db="EMBL/GenBank/DDBJ databases">
        <authorList>
            <person name="Wibberg D."/>
        </authorList>
    </citation>
    <scope>NUCLEOTIDE SEQUENCE [LARGE SCALE GENOMIC DNA]</scope>
</reference>
<evidence type="ECO:0000256" key="1">
    <source>
        <dbReference type="SAM" id="Phobius"/>
    </source>
</evidence>
<sequence>MRRFVRFRAFYPFYLSERRHPLYAFAGACCPGASAGSAVGLPALAILAAYSSPG</sequence>
<organism evidence="2 3">
    <name type="scientific">Xanthomonas graminis pv. arrhenatheri LMG 727</name>
    <dbReference type="NCBI Taxonomy" id="1195923"/>
    <lineage>
        <taxon>Bacteria</taxon>
        <taxon>Pseudomonadati</taxon>
        <taxon>Pseudomonadota</taxon>
        <taxon>Gammaproteobacteria</taxon>
        <taxon>Lysobacterales</taxon>
        <taxon>Lysobacteraceae</taxon>
        <taxon>Xanthomonas</taxon>
        <taxon>Xanthomonas translucens group</taxon>
        <taxon>Xanthomonas graminis</taxon>
    </lineage>
</organism>
<proteinExistence type="predicted"/>
<name>A0A0K2ZSC5_9XANT</name>
<accession>A0A0K2ZSC5</accession>
<dbReference type="AlphaFoldDB" id="A0A0K2ZSC5"/>
<dbReference type="EMBL" id="CXOI01000023">
    <property type="protein sequence ID" value="CTP86295.1"/>
    <property type="molecule type" value="Genomic_DNA"/>
</dbReference>
<keyword evidence="3" id="KW-1185">Reference proteome</keyword>
<evidence type="ECO:0000313" key="2">
    <source>
        <dbReference type="EMBL" id="CTP86295.1"/>
    </source>
</evidence>